<organism evidence="3 4">
    <name type="scientific">Planosporangium mesophilum</name>
    <dbReference type="NCBI Taxonomy" id="689768"/>
    <lineage>
        <taxon>Bacteria</taxon>
        <taxon>Bacillati</taxon>
        <taxon>Actinomycetota</taxon>
        <taxon>Actinomycetes</taxon>
        <taxon>Micromonosporales</taxon>
        <taxon>Micromonosporaceae</taxon>
        <taxon>Planosporangium</taxon>
    </lineage>
</organism>
<feature type="transmembrane region" description="Helical" evidence="2">
    <location>
        <begin position="184"/>
        <end position="205"/>
    </location>
</feature>
<dbReference type="Proteomes" id="UP000599074">
    <property type="component" value="Unassembled WGS sequence"/>
</dbReference>
<reference evidence="3" key="1">
    <citation type="submission" date="2021-01" db="EMBL/GenBank/DDBJ databases">
        <title>Whole genome shotgun sequence of Planosporangium mesophilum NBRC 109066.</title>
        <authorList>
            <person name="Komaki H."/>
            <person name="Tamura T."/>
        </authorList>
    </citation>
    <scope>NUCLEOTIDE SEQUENCE</scope>
    <source>
        <strain evidence="3">NBRC 109066</strain>
    </source>
</reference>
<dbReference type="RefSeq" id="WP_168116259.1">
    <property type="nucleotide sequence ID" value="NZ_BOON01000034.1"/>
</dbReference>
<keyword evidence="2" id="KW-1133">Transmembrane helix</keyword>
<feature type="transmembrane region" description="Helical" evidence="2">
    <location>
        <begin position="102"/>
        <end position="131"/>
    </location>
</feature>
<evidence type="ECO:0000256" key="2">
    <source>
        <dbReference type="SAM" id="Phobius"/>
    </source>
</evidence>
<feature type="transmembrane region" description="Helical" evidence="2">
    <location>
        <begin position="152"/>
        <end position="172"/>
    </location>
</feature>
<gene>
    <name evidence="3" type="ORF">Pme01_37680</name>
</gene>
<feature type="transmembrane region" description="Helical" evidence="2">
    <location>
        <begin position="259"/>
        <end position="278"/>
    </location>
</feature>
<feature type="transmembrane region" description="Helical" evidence="2">
    <location>
        <begin position="226"/>
        <end position="247"/>
    </location>
</feature>
<feature type="transmembrane region" description="Helical" evidence="2">
    <location>
        <begin position="330"/>
        <end position="350"/>
    </location>
</feature>
<feature type="compositionally biased region" description="Low complexity" evidence="1">
    <location>
        <begin position="21"/>
        <end position="47"/>
    </location>
</feature>
<evidence type="ECO:0000256" key="1">
    <source>
        <dbReference type="SAM" id="MobiDB-lite"/>
    </source>
</evidence>
<accession>A0A8J3X1U3</accession>
<dbReference type="Pfam" id="PF19877">
    <property type="entry name" value="DUF6350"/>
    <property type="match status" value="1"/>
</dbReference>
<keyword evidence="4" id="KW-1185">Reference proteome</keyword>
<feature type="transmembrane region" description="Helical" evidence="2">
    <location>
        <begin position="423"/>
        <end position="444"/>
    </location>
</feature>
<proteinExistence type="predicted"/>
<feature type="transmembrane region" description="Helical" evidence="2">
    <location>
        <begin position="290"/>
        <end position="310"/>
    </location>
</feature>
<keyword evidence="2" id="KW-0472">Membrane</keyword>
<name>A0A8J3X1U3_9ACTN</name>
<dbReference type="AlphaFoldDB" id="A0A8J3X1U3"/>
<feature type="transmembrane region" description="Helical" evidence="2">
    <location>
        <begin position="382"/>
        <end position="403"/>
    </location>
</feature>
<sequence length="456" mass="43730">MPTTPEEATDAPAGTAPPVDGVRGAPAASAPRGAPTGAAPRGPVRGRPARRAPLALAASVTTGWAALVSLGPVLIVASLAHLVSGGGGSFGQVLKVGLAGWLLAHGVVLHTGAGPVGLAPLAVTVLAVWRVARAGVHTTRAIGGRHRGSPRLAASAAVAVGVVYGLIGALMATLADMPGLDVPAASAGLTLGVFGFVAAAVGAAVESGARARLLRRTPMPVRDAMRTGLVAALLVLGAGAAAGGMSLAVSGGAASRVLAAYHTGVAGQLGLTLLCVLYGPNLAVWAASYLIGPGFALGTGTVVSAARVSLGTVPALPVLAAVPTTPASGWAGLLLAVPLAAGMAAGWLLARRRLRPKGAVTGDRGAGGAAGTEEPERPAVGWASLLAGAALAGPVAGIALAVAARASSGPLGGGHLAEIGPDAWPMAGVAAGLVAAGSVAAASATKMLIGVRRKGA</sequence>
<protein>
    <submittedName>
        <fullName evidence="3">Uncharacterized protein</fullName>
    </submittedName>
</protein>
<evidence type="ECO:0000313" key="4">
    <source>
        <dbReference type="Proteomes" id="UP000599074"/>
    </source>
</evidence>
<dbReference type="EMBL" id="BOON01000034">
    <property type="protein sequence ID" value="GII24171.1"/>
    <property type="molecule type" value="Genomic_DNA"/>
</dbReference>
<feature type="region of interest" description="Disordered" evidence="1">
    <location>
        <begin position="1"/>
        <end position="47"/>
    </location>
</feature>
<feature type="transmembrane region" description="Helical" evidence="2">
    <location>
        <begin position="54"/>
        <end position="82"/>
    </location>
</feature>
<keyword evidence="2" id="KW-0812">Transmembrane</keyword>
<comment type="caution">
    <text evidence="3">The sequence shown here is derived from an EMBL/GenBank/DDBJ whole genome shotgun (WGS) entry which is preliminary data.</text>
</comment>
<evidence type="ECO:0000313" key="3">
    <source>
        <dbReference type="EMBL" id="GII24171.1"/>
    </source>
</evidence>
<dbReference type="InterPro" id="IPR045931">
    <property type="entry name" value="DUF6350"/>
</dbReference>